<comment type="caution">
    <text evidence="2">The sequence shown here is derived from an EMBL/GenBank/DDBJ whole genome shotgun (WGS) entry which is preliminary data.</text>
</comment>
<evidence type="ECO:0000313" key="2">
    <source>
        <dbReference type="EMBL" id="KAJ4455031.1"/>
    </source>
</evidence>
<dbReference type="EMBL" id="JAPMOS010000123">
    <property type="protein sequence ID" value="KAJ4455031.1"/>
    <property type="molecule type" value="Genomic_DNA"/>
</dbReference>
<protein>
    <recommendedName>
        <fullName evidence="4">F-box domain-containing protein</fullName>
    </recommendedName>
</protein>
<sequence length="357" mass="39322">MLSALPADLLLLLTSFAPDPTASYLHFIAVSHSLRAAMRGRPRVLSFAHINGEKLNREIPESGRIPTADALRAIVGPCSDLEELELGLERTMQQCGDGTAWVEATFRDKPHLQTLTIPSLGGLTEVAFERVLTLIGPQLRSLTLASEYWSRQAGVTPDMVSVLAKQCPGLEKLRAFCDSKVTTWKWLLEFPRLSRLTILESSMELPRGAALFEQMPQLQEFNGAERPVALSGLPNPGTHTHSYLSTRNPHPTTFRSWDEPKPDISAYLVTHGATLERIQLDVKHSASQAATGPAGGRSLYQLVIDGLAGCARLKEVRTIRCVTHTHTRVGISDIYARTDLVNQNILAHNHDDPHARP</sequence>
<accession>A0ABQ8U9D0</accession>
<evidence type="ECO:0000256" key="1">
    <source>
        <dbReference type="SAM" id="SignalP"/>
    </source>
</evidence>
<keyword evidence="1" id="KW-0732">Signal</keyword>
<evidence type="ECO:0008006" key="4">
    <source>
        <dbReference type="Google" id="ProtNLM"/>
    </source>
</evidence>
<dbReference type="Proteomes" id="UP001141327">
    <property type="component" value="Unassembled WGS sequence"/>
</dbReference>
<proteinExistence type="predicted"/>
<reference evidence="2" key="1">
    <citation type="journal article" date="2022" name="bioRxiv">
        <title>Genomics of Preaxostyla Flagellates Illuminates Evolutionary Transitions and the Path Towards Mitochondrial Loss.</title>
        <authorList>
            <person name="Novak L.V.F."/>
            <person name="Treitli S.C."/>
            <person name="Pyrih J."/>
            <person name="Halakuc P."/>
            <person name="Pipaliya S.V."/>
            <person name="Vacek V."/>
            <person name="Brzon O."/>
            <person name="Soukal P."/>
            <person name="Eme L."/>
            <person name="Dacks J.B."/>
            <person name="Karnkowska A."/>
            <person name="Elias M."/>
            <person name="Hampl V."/>
        </authorList>
    </citation>
    <scope>NUCLEOTIDE SEQUENCE</scope>
    <source>
        <strain evidence="2">RCP-MX</strain>
    </source>
</reference>
<feature type="signal peptide" evidence="1">
    <location>
        <begin position="1"/>
        <end position="23"/>
    </location>
</feature>
<dbReference type="InterPro" id="IPR032675">
    <property type="entry name" value="LRR_dom_sf"/>
</dbReference>
<dbReference type="Gene3D" id="3.80.10.10">
    <property type="entry name" value="Ribonuclease Inhibitor"/>
    <property type="match status" value="1"/>
</dbReference>
<name>A0ABQ8U9D0_9EUKA</name>
<organism evidence="2 3">
    <name type="scientific">Paratrimastix pyriformis</name>
    <dbReference type="NCBI Taxonomy" id="342808"/>
    <lineage>
        <taxon>Eukaryota</taxon>
        <taxon>Metamonada</taxon>
        <taxon>Preaxostyla</taxon>
        <taxon>Paratrimastigidae</taxon>
        <taxon>Paratrimastix</taxon>
    </lineage>
</organism>
<feature type="chain" id="PRO_5045163962" description="F-box domain-containing protein" evidence="1">
    <location>
        <begin position="24"/>
        <end position="357"/>
    </location>
</feature>
<gene>
    <name evidence="2" type="ORF">PAPYR_10105</name>
</gene>
<evidence type="ECO:0000313" key="3">
    <source>
        <dbReference type="Proteomes" id="UP001141327"/>
    </source>
</evidence>
<keyword evidence="3" id="KW-1185">Reference proteome</keyword>